<protein>
    <submittedName>
        <fullName evidence="2">Sulfotransferase family protein</fullName>
    </submittedName>
</protein>
<dbReference type="RefSeq" id="WP_114343375.1">
    <property type="nucleotide sequence ID" value="NZ_QFWQ01000006.1"/>
</dbReference>
<name>A0A368KEM8_9GAMM</name>
<dbReference type="Gene3D" id="1.25.40.10">
    <property type="entry name" value="Tetratricopeptide repeat domain"/>
    <property type="match status" value="2"/>
</dbReference>
<dbReference type="Pfam" id="PF14559">
    <property type="entry name" value="TPR_19"/>
    <property type="match status" value="1"/>
</dbReference>
<dbReference type="Gene3D" id="3.40.50.300">
    <property type="entry name" value="P-loop containing nucleotide triphosphate hydrolases"/>
    <property type="match status" value="1"/>
</dbReference>
<dbReference type="SUPFAM" id="SSF48452">
    <property type="entry name" value="TPR-like"/>
    <property type="match status" value="1"/>
</dbReference>
<comment type="caution">
    <text evidence="2">The sequence shown here is derived from an EMBL/GenBank/DDBJ whole genome shotgun (WGS) entry which is preliminary data.</text>
</comment>
<dbReference type="InterPro" id="IPR026634">
    <property type="entry name" value="TPST-like"/>
</dbReference>
<dbReference type="InterPro" id="IPR011990">
    <property type="entry name" value="TPR-like_helical_dom_sf"/>
</dbReference>
<dbReference type="OrthoDB" id="9766687at2"/>
<evidence type="ECO:0000256" key="1">
    <source>
        <dbReference type="ARBA" id="ARBA00022679"/>
    </source>
</evidence>
<reference evidence="2 3" key="1">
    <citation type="submission" date="2018-05" db="EMBL/GenBank/DDBJ databases">
        <title>Draft genome sequence of Rhodanobacter denitrificans Yn1 isolated from gold copper mine.</title>
        <authorList>
            <person name="Yang N."/>
            <person name="Mazhar H.S."/>
            <person name="Rensing C."/>
        </authorList>
    </citation>
    <scope>NUCLEOTIDE SEQUENCE [LARGE SCALE GENOMIC DNA]</scope>
    <source>
        <strain evidence="2 3">Yn1</strain>
    </source>
</reference>
<dbReference type="Proteomes" id="UP000252387">
    <property type="component" value="Unassembled WGS sequence"/>
</dbReference>
<dbReference type="SMART" id="SM00028">
    <property type="entry name" value="TPR"/>
    <property type="match status" value="4"/>
</dbReference>
<dbReference type="InterPro" id="IPR027417">
    <property type="entry name" value="P-loop_NTPase"/>
</dbReference>
<dbReference type="SUPFAM" id="SSF52540">
    <property type="entry name" value="P-loop containing nucleoside triphosphate hydrolases"/>
    <property type="match status" value="1"/>
</dbReference>
<accession>A0A368KEM8</accession>
<organism evidence="2 3">
    <name type="scientific">Rhodanobacter denitrificans</name>
    <dbReference type="NCBI Taxonomy" id="666685"/>
    <lineage>
        <taxon>Bacteria</taxon>
        <taxon>Pseudomonadati</taxon>
        <taxon>Pseudomonadota</taxon>
        <taxon>Gammaproteobacteria</taxon>
        <taxon>Lysobacterales</taxon>
        <taxon>Rhodanobacteraceae</taxon>
        <taxon>Rhodanobacter</taxon>
    </lineage>
</organism>
<keyword evidence="1 2" id="KW-0808">Transferase</keyword>
<dbReference type="InterPro" id="IPR019734">
    <property type="entry name" value="TPR_rpt"/>
</dbReference>
<dbReference type="PANTHER" id="PTHR12788">
    <property type="entry name" value="PROTEIN-TYROSINE SULFOTRANSFERASE 2"/>
    <property type="match status" value="1"/>
</dbReference>
<keyword evidence="3" id="KW-1185">Reference proteome</keyword>
<dbReference type="GO" id="GO:0008476">
    <property type="term" value="F:protein-tyrosine sulfotransferase activity"/>
    <property type="evidence" value="ECO:0007669"/>
    <property type="project" value="InterPro"/>
</dbReference>
<dbReference type="Pfam" id="PF13469">
    <property type="entry name" value="Sulfotransfer_3"/>
    <property type="match status" value="1"/>
</dbReference>
<gene>
    <name evidence="2" type="ORF">DEO45_10720</name>
</gene>
<evidence type="ECO:0000313" key="3">
    <source>
        <dbReference type="Proteomes" id="UP000252387"/>
    </source>
</evidence>
<dbReference type="AlphaFoldDB" id="A0A368KEM8"/>
<proteinExistence type="predicted"/>
<dbReference type="EMBL" id="QFWQ01000006">
    <property type="protein sequence ID" value="RCS29628.1"/>
    <property type="molecule type" value="Genomic_DNA"/>
</dbReference>
<sequence>MTQERAASADATAAGTRALAEYRRQRTIGDTRAARQALQTALADAAESEWLECSRALVLGGDLDAAHAVLAAGITVHPDSTDLRFALAGILYERGEPAQAEFLLRELLEQRPLHAAATFLLARLLRQQGRLSAAAAALRTLFVHDRHPLATVIQAVELLDDCGRKQDAAAICQAEIAAGCTDPRIYAYAGMLELQLGAFEDARRHYTYVLAHDERAPEWNIPIGLSSMQRYRDAGHPDFQLFRDTLRQEGLSEKARSATLFALGKAHDDIGDYAQAADYLRRANAIAHKATGWSRKQWRRRVDLQLARPSMPFKLVPPDSWTPVFVVGVPRSGTTLLADLLARHPDVCNRGELPWLRHVAQSLSLHDESRIEAFEQAAATYAAQLRQDDSDAAWFIDKQPLNLLHVDLILALWPNARIVFCQRNPRDTALSLWSQSFLDDAHGYAYDFADIAVVIRDCLRLMARWEQLHPAAIHTVAYERLVADPFATMAEVANWLELPSFDPQTLRQPSVAISTASLWQARQPIHAGSVERWRHYAAHLPELLRIPER</sequence>
<evidence type="ECO:0000313" key="2">
    <source>
        <dbReference type="EMBL" id="RCS29628.1"/>
    </source>
</evidence>
<dbReference type="PANTHER" id="PTHR12788:SF10">
    <property type="entry name" value="PROTEIN-TYROSINE SULFOTRANSFERASE"/>
    <property type="match status" value="1"/>
</dbReference>